<gene>
    <name evidence="5" type="ORF">IWQ60_001690</name>
</gene>
<dbReference type="AlphaFoldDB" id="A0A9W8ACL4"/>
<dbReference type="GO" id="GO:1904423">
    <property type="term" value="C:dehydrodolichyl diphosphate synthase complex"/>
    <property type="evidence" value="ECO:0007669"/>
    <property type="project" value="TreeGrafter"/>
</dbReference>
<dbReference type="EC" id="2.5.1.-" evidence="4"/>
<dbReference type="CDD" id="cd00475">
    <property type="entry name" value="Cis_IPPS"/>
    <property type="match status" value="1"/>
</dbReference>
<proteinExistence type="inferred from homology"/>
<reference evidence="5" key="1">
    <citation type="submission" date="2022-07" db="EMBL/GenBank/DDBJ databases">
        <title>Phylogenomic reconstructions and comparative analyses of Kickxellomycotina fungi.</title>
        <authorList>
            <person name="Reynolds N.K."/>
            <person name="Stajich J.E."/>
            <person name="Barry K."/>
            <person name="Grigoriev I.V."/>
            <person name="Crous P."/>
            <person name="Smith M.E."/>
        </authorList>
    </citation>
    <scope>NUCLEOTIDE SEQUENCE</scope>
    <source>
        <strain evidence="5">RSA 861</strain>
    </source>
</reference>
<dbReference type="PANTHER" id="PTHR10291:SF43">
    <property type="entry name" value="DEHYDRODOLICHYL DIPHOSPHATE SYNTHASE COMPLEX SUBUNIT DHDDS"/>
    <property type="match status" value="1"/>
</dbReference>
<protein>
    <recommendedName>
        <fullName evidence="4">Alkyl transferase</fullName>
        <ecNumber evidence="4">2.5.1.-</ecNumber>
    </recommendedName>
</protein>
<dbReference type="GO" id="GO:0045547">
    <property type="term" value="F:ditrans,polycis-polyprenyl diphosphate synthase [(2E,6E)-farnesyl diphosphate specific] activity"/>
    <property type="evidence" value="ECO:0007669"/>
    <property type="project" value="TreeGrafter"/>
</dbReference>
<keyword evidence="2 4" id="KW-0808">Transferase</keyword>
<dbReference type="NCBIfam" id="TIGR00055">
    <property type="entry name" value="uppS"/>
    <property type="match status" value="1"/>
</dbReference>
<evidence type="ECO:0000256" key="2">
    <source>
        <dbReference type="ARBA" id="ARBA00022679"/>
    </source>
</evidence>
<dbReference type="FunFam" id="3.40.1180.10:FF:000005">
    <property type="entry name" value="Alkyl transferase"/>
    <property type="match status" value="1"/>
</dbReference>
<dbReference type="HAMAP" id="MF_01139">
    <property type="entry name" value="ISPT"/>
    <property type="match status" value="1"/>
</dbReference>
<evidence type="ECO:0000256" key="4">
    <source>
        <dbReference type="RuleBase" id="RU363018"/>
    </source>
</evidence>
<keyword evidence="3" id="KW-0460">Magnesium</keyword>
<dbReference type="InterPro" id="IPR036424">
    <property type="entry name" value="UPP_synth-like_sf"/>
</dbReference>
<comment type="similarity">
    <text evidence="1 4">Belongs to the UPP synthase family.</text>
</comment>
<dbReference type="PANTHER" id="PTHR10291">
    <property type="entry name" value="DEHYDRODOLICHYL DIPHOSPHATE SYNTHASE FAMILY MEMBER"/>
    <property type="match status" value="1"/>
</dbReference>
<dbReference type="GO" id="GO:0016020">
    <property type="term" value="C:membrane"/>
    <property type="evidence" value="ECO:0007669"/>
    <property type="project" value="TreeGrafter"/>
</dbReference>
<evidence type="ECO:0000313" key="6">
    <source>
        <dbReference type="Proteomes" id="UP001150569"/>
    </source>
</evidence>
<name>A0A9W8ACL4_9FUNG</name>
<dbReference type="GO" id="GO:0005811">
    <property type="term" value="C:lipid droplet"/>
    <property type="evidence" value="ECO:0007669"/>
    <property type="project" value="TreeGrafter"/>
</dbReference>
<accession>A0A9W8ACL4</accession>
<keyword evidence="6" id="KW-1185">Reference proteome</keyword>
<sequence>MVYVPAVLQYLVTETTQRFRRLAINILRQGPIPRHVAFIMDGNRRYARSLGVATQQGHLKGFHKLEEVLEWCMQLGIPAVSIYAFSIDNFNRPTEEVETLMNLAKEKLVVFCRESETVRKYGINVRVCGNLDLLAPDVRDKIDEVHSLTEQNDKAVLNVCFSYNSSDEITTAIRRTAKEVDEGVLVTDEIQWKNIEDHLFTSKSPPLDMLVRTSGESRFSDFLLAQIAKHCSIHFTTELWPEFTLWTLLTMLLEFQVTYSGIQEEKQRAVIN</sequence>
<comment type="caution">
    <text evidence="5">The sequence shown here is derived from an EMBL/GenBank/DDBJ whole genome shotgun (WGS) entry which is preliminary data.</text>
</comment>
<dbReference type="GO" id="GO:0005783">
    <property type="term" value="C:endoplasmic reticulum"/>
    <property type="evidence" value="ECO:0007669"/>
    <property type="project" value="TreeGrafter"/>
</dbReference>
<evidence type="ECO:0000256" key="3">
    <source>
        <dbReference type="ARBA" id="ARBA00022842"/>
    </source>
</evidence>
<dbReference type="InterPro" id="IPR001441">
    <property type="entry name" value="UPP_synth-like"/>
</dbReference>
<dbReference type="Gene3D" id="3.40.1180.10">
    <property type="entry name" value="Decaprenyl diphosphate synthase-like"/>
    <property type="match status" value="1"/>
</dbReference>
<dbReference type="SUPFAM" id="SSF64005">
    <property type="entry name" value="Undecaprenyl diphosphate synthase"/>
    <property type="match status" value="1"/>
</dbReference>
<dbReference type="GO" id="GO:0016094">
    <property type="term" value="P:polyprenol biosynthetic process"/>
    <property type="evidence" value="ECO:0007669"/>
    <property type="project" value="TreeGrafter"/>
</dbReference>
<dbReference type="OrthoDB" id="4173905at2759"/>
<organism evidence="5 6">
    <name type="scientific">Tieghemiomyces parasiticus</name>
    <dbReference type="NCBI Taxonomy" id="78921"/>
    <lineage>
        <taxon>Eukaryota</taxon>
        <taxon>Fungi</taxon>
        <taxon>Fungi incertae sedis</taxon>
        <taxon>Zoopagomycota</taxon>
        <taxon>Kickxellomycotina</taxon>
        <taxon>Dimargaritomycetes</taxon>
        <taxon>Dimargaritales</taxon>
        <taxon>Dimargaritaceae</taxon>
        <taxon>Tieghemiomyces</taxon>
    </lineage>
</organism>
<dbReference type="Proteomes" id="UP001150569">
    <property type="component" value="Unassembled WGS sequence"/>
</dbReference>
<evidence type="ECO:0000256" key="1">
    <source>
        <dbReference type="ARBA" id="ARBA00005432"/>
    </source>
</evidence>
<dbReference type="EMBL" id="JANBPT010000057">
    <property type="protein sequence ID" value="KAJ1928838.1"/>
    <property type="molecule type" value="Genomic_DNA"/>
</dbReference>
<dbReference type="Pfam" id="PF01255">
    <property type="entry name" value="Prenyltransf"/>
    <property type="match status" value="1"/>
</dbReference>
<evidence type="ECO:0000313" key="5">
    <source>
        <dbReference type="EMBL" id="KAJ1928838.1"/>
    </source>
</evidence>